<evidence type="ECO:0000313" key="2">
    <source>
        <dbReference type="Proteomes" id="UP000299102"/>
    </source>
</evidence>
<sequence>MEPLRSTFRSVQNYRQLSFRLVRERVLELRAHSNYLTRELRETEELKPVAIHAVSRPVGGCQDRKSKTSLVTVGLWTPCHRKL</sequence>
<dbReference type="EMBL" id="BGZK01000030">
    <property type="protein sequence ID" value="GBP08365.1"/>
    <property type="molecule type" value="Genomic_DNA"/>
</dbReference>
<proteinExistence type="predicted"/>
<organism evidence="1 2">
    <name type="scientific">Eumeta variegata</name>
    <name type="common">Bagworm moth</name>
    <name type="synonym">Eumeta japonica</name>
    <dbReference type="NCBI Taxonomy" id="151549"/>
    <lineage>
        <taxon>Eukaryota</taxon>
        <taxon>Metazoa</taxon>
        <taxon>Ecdysozoa</taxon>
        <taxon>Arthropoda</taxon>
        <taxon>Hexapoda</taxon>
        <taxon>Insecta</taxon>
        <taxon>Pterygota</taxon>
        <taxon>Neoptera</taxon>
        <taxon>Endopterygota</taxon>
        <taxon>Lepidoptera</taxon>
        <taxon>Glossata</taxon>
        <taxon>Ditrysia</taxon>
        <taxon>Tineoidea</taxon>
        <taxon>Psychidae</taxon>
        <taxon>Oiketicinae</taxon>
        <taxon>Eumeta</taxon>
    </lineage>
</organism>
<dbReference type="AlphaFoldDB" id="A0A4C1T2F7"/>
<keyword evidence="2" id="KW-1185">Reference proteome</keyword>
<gene>
    <name evidence="1" type="ORF">EVAR_78826_1</name>
</gene>
<reference evidence="1 2" key="1">
    <citation type="journal article" date="2019" name="Commun. Biol.">
        <title>The bagworm genome reveals a unique fibroin gene that provides high tensile strength.</title>
        <authorList>
            <person name="Kono N."/>
            <person name="Nakamura H."/>
            <person name="Ohtoshi R."/>
            <person name="Tomita M."/>
            <person name="Numata K."/>
            <person name="Arakawa K."/>
        </authorList>
    </citation>
    <scope>NUCLEOTIDE SEQUENCE [LARGE SCALE GENOMIC DNA]</scope>
</reference>
<protein>
    <submittedName>
        <fullName evidence="1">Uncharacterized protein</fullName>
    </submittedName>
</protein>
<dbReference type="Proteomes" id="UP000299102">
    <property type="component" value="Unassembled WGS sequence"/>
</dbReference>
<name>A0A4C1T2F7_EUMVA</name>
<accession>A0A4C1T2F7</accession>
<evidence type="ECO:0000313" key="1">
    <source>
        <dbReference type="EMBL" id="GBP08365.1"/>
    </source>
</evidence>
<comment type="caution">
    <text evidence="1">The sequence shown here is derived from an EMBL/GenBank/DDBJ whole genome shotgun (WGS) entry which is preliminary data.</text>
</comment>